<proteinExistence type="predicted"/>
<name>A0A7W3RBS2_9ACTN</name>
<organism evidence="3 4">
    <name type="scientific">Thermomonospora cellulosilytica</name>
    <dbReference type="NCBI Taxonomy" id="1411118"/>
    <lineage>
        <taxon>Bacteria</taxon>
        <taxon>Bacillati</taxon>
        <taxon>Actinomycetota</taxon>
        <taxon>Actinomycetes</taxon>
        <taxon>Streptosporangiales</taxon>
        <taxon>Thermomonosporaceae</taxon>
        <taxon>Thermomonospora</taxon>
    </lineage>
</organism>
<dbReference type="Proteomes" id="UP000539313">
    <property type="component" value="Unassembled WGS sequence"/>
</dbReference>
<protein>
    <recommendedName>
        <fullName evidence="2">Suppressor of fused-like domain-containing protein</fullName>
    </recommendedName>
</protein>
<dbReference type="InterPro" id="IPR020941">
    <property type="entry name" value="SUFU-like_domain"/>
</dbReference>
<evidence type="ECO:0000313" key="4">
    <source>
        <dbReference type="Proteomes" id="UP000539313"/>
    </source>
</evidence>
<feature type="domain" description="Suppressor of fused-like" evidence="2">
    <location>
        <begin position="222"/>
        <end position="389"/>
    </location>
</feature>
<evidence type="ECO:0000256" key="1">
    <source>
        <dbReference type="SAM" id="MobiDB-lite"/>
    </source>
</evidence>
<reference evidence="3 4" key="1">
    <citation type="submission" date="2020-08" db="EMBL/GenBank/DDBJ databases">
        <title>Sequencing the genomes of 1000 actinobacteria strains.</title>
        <authorList>
            <person name="Klenk H.-P."/>
        </authorList>
    </citation>
    <scope>NUCLEOTIDE SEQUENCE [LARGE SCALE GENOMIC DNA]</scope>
    <source>
        <strain evidence="3 4">DSM 45823</strain>
    </source>
</reference>
<feature type="region of interest" description="Disordered" evidence="1">
    <location>
        <begin position="1"/>
        <end position="20"/>
    </location>
</feature>
<dbReference type="AlphaFoldDB" id="A0A7W3RBS2"/>
<sequence>MAVLRRTSGSSRPSAPDTGARVLLADTSPYGSRRLTVETDGVTTAAYLRDARDTVIGATWIANHQPAQAGMDLARLNAGLTPMMPAGRTRHPEGRAALDPGALEAVWFEEGDGAAVLEDGEPLCVIPAWSDMNRGIPGYTRDATAQSPFAFPLEEEIEEFAGRIERSRAFWEWCRTEGAWAQFQQSALGHLLNRLGPGGHYWHDVGRQFRGPGAAPGAAPVVSVSERPARPGRDFTVLSTLGMSRQRMPTVELYEDDVSAYARIELAVATTLPSRRAGSIFPWLAQYPWRSVTWFAPGDMVKWYHEPRTFPLNAPDAADPRWSGVLLLDDPGRLPGPQAPDLTGLTVGGDPVRWLWLVPITDEERRYAKAQGSNALVRRLRDEGRTWVVS</sequence>
<evidence type="ECO:0000259" key="2">
    <source>
        <dbReference type="Pfam" id="PF05076"/>
    </source>
</evidence>
<comment type="caution">
    <text evidence="3">The sequence shown here is derived from an EMBL/GenBank/DDBJ whole genome shotgun (WGS) entry which is preliminary data.</text>
</comment>
<gene>
    <name evidence="3" type="ORF">HNR21_005976</name>
</gene>
<evidence type="ECO:0000313" key="3">
    <source>
        <dbReference type="EMBL" id="MBA9007094.1"/>
    </source>
</evidence>
<dbReference type="RefSeq" id="WP_182707777.1">
    <property type="nucleotide sequence ID" value="NZ_JACJII010000001.1"/>
</dbReference>
<dbReference type="EMBL" id="JACJII010000001">
    <property type="protein sequence ID" value="MBA9007094.1"/>
    <property type="molecule type" value="Genomic_DNA"/>
</dbReference>
<dbReference type="Pfam" id="PF05076">
    <property type="entry name" value="SUFU"/>
    <property type="match status" value="1"/>
</dbReference>
<accession>A0A7W3RBS2</accession>
<keyword evidence="4" id="KW-1185">Reference proteome</keyword>